<dbReference type="Proteomes" id="UP000285478">
    <property type="component" value="Chromosome"/>
</dbReference>
<dbReference type="Gene3D" id="3.90.1200.10">
    <property type="match status" value="1"/>
</dbReference>
<gene>
    <name evidence="3" type="ORF">EPV75_11405</name>
</gene>
<reference evidence="3 4" key="1">
    <citation type="journal article" date="2018" name="Environ. Microbiol.">
        <title>Genomes of ubiquitous marine and hypersaline Hydrogenovibrio, Thiomicrorhabdus and Thiomicrospira spp. encode a diversity of mechanisms to sustain chemolithoautotrophy in heterogeneous environments.</title>
        <authorList>
            <person name="Scott K.M."/>
            <person name="Williams J."/>
            <person name="Porter C.M.B."/>
            <person name="Russel S."/>
            <person name="Harmer T.L."/>
            <person name="Paul J.H."/>
            <person name="Antonen K.M."/>
            <person name="Bridges M.K."/>
            <person name="Camper G.J."/>
            <person name="Campla C.K."/>
            <person name="Casella L.G."/>
            <person name="Chase E."/>
            <person name="Conrad J.W."/>
            <person name="Cruz M.C."/>
            <person name="Dunlap D.S."/>
            <person name="Duran L."/>
            <person name="Fahsbender E.M."/>
            <person name="Goldsmith D.B."/>
            <person name="Keeley R.F."/>
            <person name="Kondoff M.R."/>
            <person name="Kussy B.I."/>
            <person name="Lane M.K."/>
            <person name="Lawler S."/>
            <person name="Leigh B.A."/>
            <person name="Lewis C."/>
            <person name="Lostal L.M."/>
            <person name="Marking D."/>
            <person name="Mancera P.A."/>
            <person name="McClenthan E.C."/>
            <person name="McIntyre E.A."/>
            <person name="Mine J.A."/>
            <person name="Modi S."/>
            <person name="Moore B.D."/>
            <person name="Morgan W.A."/>
            <person name="Nelson K.M."/>
            <person name="Nguyen K.N."/>
            <person name="Ogburn N."/>
            <person name="Parrino D.G."/>
            <person name="Pedapudi A.D."/>
            <person name="Pelham R.P."/>
            <person name="Preece A.M."/>
            <person name="Rampersad E.A."/>
            <person name="Richardson J.C."/>
            <person name="Rodgers C.M."/>
            <person name="Schaffer B.L."/>
            <person name="Sheridan N.E."/>
            <person name="Solone M.R."/>
            <person name="Staley Z.R."/>
            <person name="Tabuchi M."/>
            <person name="Waide R.J."/>
            <person name="Wanjugi P.W."/>
            <person name="Young S."/>
            <person name="Clum A."/>
            <person name="Daum C."/>
            <person name="Huntemann M."/>
            <person name="Ivanova N."/>
            <person name="Kyrpides N."/>
            <person name="Mikhailova N."/>
            <person name="Palaniappan K."/>
            <person name="Pillay M."/>
            <person name="Reddy T.B.K."/>
            <person name="Shapiro N."/>
            <person name="Stamatis D."/>
            <person name="Varghese N."/>
            <person name="Woyke T."/>
            <person name="Boden R."/>
            <person name="Freyermuth S.K."/>
            <person name="Kerfeld C.A."/>
        </authorList>
    </citation>
    <scope>NUCLEOTIDE SEQUENCE [LARGE SCALE GENOMIC DNA]</scope>
    <source>
        <strain evidence="3 4">JR-2</strain>
    </source>
</reference>
<dbReference type="Pfam" id="PF03881">
    <property type="entry name" value="Fructosamin_kin"/>
    <property type="match status" value="1"/>
</dbReference>
<proteinExistence type="inferred from homology"/>
<accession>A0A410H5Q5</accession>
<dbReference type="RefSeq" id="WP_128385478.1">
    <property type="nucleotide sequence ID" value="NZ_CP035033.1"/>
</dbReference>
<dbReference type="PIRSF" id="PIRSF006221">
    <property type="entry name" value="Ketosamine-3-kinase"/>
    <property type="match status" value="1"/>
</dbReference>
<dbReference type="AlphaFoldDB" id="A0A410H5Q5"/>
<keyword evidence="2 3" id="KW-0418">Kinase</keyword>
<evidence type="ECO:0000313" key="3">
    <source>
        <dbReference type="EMBL" id="QAB16226.1"/>
    </source>
</evidence>
<protein>
    <submittedName>
        <fullName evidence="3">Fructosamine kinase family protein</fullName>
    </submittedName>
</protein>
<organism evidence="3 4">
    <name type="scientific">Hydrogenovibrio thermophilus</name>
    <dbReference type="NCBI Taxonomy" id="265883"/>
    <lineage>
        <taxon>Bacteria</taxon>
        <taxon>Pseudomonadati</taxon>
        <taxon>Pseudomonadota</taxon>
        <taxon>Gammaproteobacteria</taxon>
        <taxon>Thiotrichales</taxon>
        <taxon>Piscirickettsiaceae</taxon>
        <taxon>Hydrogenovibrio</taxon>
    </lineage>
</organism>
<evidence type="ECO:0000256" key="2">
    <source>
        <dbReference type="PIRNR" id="PIRNR006221"/>
    </source>
</evidence>
<dbReference type="GO" id="GO:0016301">
    <property type="term" value="F:kinase activity"/>
    <property type="evidence" value="ECO:0007669"/>
    <property type="project" value="UniProtKB-UniRule"/>
</dbReference>
<evidence type="ECO:0000256" key="1">
    <source>
        <dbReference type="ARBA" id="ARBA00009460"/>
    </source>
</evidence>
<dbReference type="InterPro" id="IPR016477">
    <property type="entry name" value="Fructo-/Ketosamine-3-kinase"/>
</dbReference>
<dbReference type="SUPFAM" id="SSF56112">
    <property type="entry name" value="Protein kinase-like (PK-like)"/>
    <property type="match status" value="1"/>
</dbReference>
<dbReference type="Gene3D" id="3.30.200.20">
    <property type="entry name" value="Phosphorylase Kinase, domain 1"/>
    <property type="match status" value="1"/>
</dbReference>
<dbReference type="InterPro" id="IPR011009">
    <property type="entry name" value="Kinase-like_dom_sf"/>
</dbReference>
<dbReference type="KEGG" id="htr:EPV75_11405"/>
<keyword evidence="2" id="KW-0808">Transferase</keyword>
<keyword evidence="4" id="KW-1185">Reference proteome</keyword>
<evidence type="ECO:0000313" key="4">
    <source>
        <dbReference type="Proteomes" id="UP000285478"/>
    </source>
</evidence>
<sequence>MNWQALSESIALSTGRPFDIESAAPVSGGDIHRSYHLHTQQGEFFLKTNHSHLSHLFETEANSLNALGKTLSVRVPKVVATGLENDQAWLVLEYLPLTSRGDDEQRGKDLALLHHQVNADNRFGWPEDNYIGHTLQPNTWSDDWVAFYSQQRLAHQLTLAQDHGASNSLVEQGQALIEALPKFFDDYQPEASPLHGDLWGGNSAFTTDGDAVFFDPASYYGDREADLAMTELFGGFSPEFYAGYNSVFPLDKGYATRKELYNLYHVLNHFNLFGGGYQQQAARMIQTLLKEASIHS</sequence>
<dbReference type="PANTHER" id="PTHR12149">
    <property type="entry name" value="FRUCTOSAMINE 3 KINASE-RELATED PROTEIN"/>
    <property type="match status" value="1"/>
</dbReference>
<dbReference type="PANTHER" id="PTHR12149:SF8">
    <property type="entry name" value="PROTEIN-RIBULOSAMINE 3-KINASE"/>
    <property type="match status" value="1"/>
</dbReference>
<name>A0A410H5Q5_9GAMM</name>
<comment type="similarity">
    <text evidence="1 2">Belongs to the fructosamine kinase family.</text>
</comment>
<dbReference type="EMBL" id="CP035033">
    <property type="protein sequence ID" value="QAB16226.1"/>
    <property type="molecule type" value="Genomic_DNA"/>
</dbReference>